<dbReference type="InterPro" id="IPR006526">
    <property type="entry name" value="Export_prot_PHISTa/b/c"/>
</dbReference>
<name>A0A1A8X5S9_PLAOA</name>
<evidence type="ECO:0000313" key="3">
    <source>
        <dbReference type="Proteomes" id="UP000078546"/>
    </source>
</evidence>
<accession>A0A1A8X5S9</accession>
<dbReference type="InterPro" id="IPR019111">
    <property type="entry name" value="PRESA_N"/>
</dbReference>
<reference evidence="3" key="1">
    <citation type="submission" date="2016-05" db="EMBL/GenBank/DDBJ databases">
        <authorList>
            <person name="Naeem Raeece"/>
        </authorList>
    </citation>
    <scope>NUCLEOTIDE SEQUENCE [LARGE SCALE GENOMIC DNA]</scope>
</reference>
<evidence type="ECO:0000259" key="1">
    <source>
        <dbReference type="Pfam" id="PF09687"/>
    </source>
</evidence>
<organism evidence="2 3">
    <name type="scientific">Plasmodium ovale curtisi</name>
    <dbReference type="NCBI Taxonomy" id="864141"/>
    <lineage>
        <taxon>Eukaryota</taxon>
        <taxon>Sar</taxon>
        <taxon>Alveolata</taxon>
        <taxon>Apicomplexa</taxon>
        <taxon>Aconoidasida</taxon>
        <taxon>Haemosporida</taxon>
        <taxon>Plasmodiidae</taxon>
        <taxon>Plasmodium</taxon>
        <taxon>Plasmodium (Plasmodium)</taxon>
    </lineage>
</organism>
<dbReference type="InterPro" id="IPR044885">
    <property type="entry name" value="PRESA_N_sf"/>
</dbReference>
<dbReference type="Gene3D" id="6.10.280.180">
    <property type="entry name" value="Plasmodium RESA, N-terminal helical domain"/>
    <property type="match status" value="1"/>
</dbReference>
<gene>
    <name evidence="2" type="ORF">POVCU1_053530</name>
</gene>
<protein>
    <recommendedName>
        <fullName evidence="1">Plasmodium RESA N-terminal domain-containing protein</fullName>
    </recommendedName>
</protein>
<dbReference type="Proteomes" id="UP000078546">
    <property type="component" value="Unassembled WGS sequence"/>
</dbReference>
<proteinExistence type="predicted"/>
<sequence length="364" mass="42606">MYVRPKAHQVGLQQDDCMQGVKLQDVDLQDVDLQDVHMQDKKLQDEKLQAASSVPYINIEKRKRGRDSKNVISKLFTMTLFTNLLNNSPKDGIKLPVDARSELPLNEVHSRQYRRDKRCTKIVSHLDMLKRNNEMKKGYVDDVMLEIKSQGAEIGKECNERYEYCNVNDGSNERVNCQMEDIVQLEENKKSSNSDRLSFGISSSDFSSNLQERELNEILRYIGETVCYKDMFFVYNFVYDIAKCKYVKMEEGLKNYCTHLAKKYNITNEKAEEIWTKISSYTSSGLLKKGYYDFKCLYELFEEGQMSRDDYVNFINRKKESWDILTNEMRDRGKRMIHKEITGGGPIESDEMVETHIGKNFPLY</sequence>
<dbReference type="NCBIfam" id="TIGR01639">
    <property type="entry name" value="P_fal_TIGR01639"/>
    <property type="match status" value="1"/>
</dbReference>
<dbReference type="PANTHER" id="PTHR36193:SF23">
    <property type="entry name" value="PHISTB DOMAIN-CONTAINING RESA-LIKE PROTEIN 1"/>
    <property type="match status" value="1"/>
</dbReference>
<dbReference type="PANTHER" id="PTHR36193">
    <property type="entry name" value="PHISTB DOMAIN-CONTAINING RESA-LIKE PROTEIN 1"/>
    <property type="match status" value="1"/>
</dbReference>
<dbReference type="Pfam" id="PF09687">
    <property type="entry name" value="PRESAN"/>
    <property type="match status" value="1"/>
</dbReference>
<dbReference type="AlphaFoldDB" id="A0A1A8X5S9"/>
<evidence type="ECO:0000313" key="2">
    <source>
        <dbReference type="EMBL" id="SBS99560.1"/>
    </source>
</evidence>
<dbReference type="EMBL" id="FLQV01001376">
    <property type="protein sequence ID" value="SBS99560.1"/>
    <property type="molecule type" value="Genomic_DNA"/>
</dbReference>
<feature type="domain" description="Plasmodium RESA N-terminal" evidence="1">
    <location>
        <begin position="209"/>
        <end position="331"/>
    </location>
</feature>